<comment type="caution">
    <text evidence="2">The sequence shown here is derived from an EMBL/GenBank/DDBJ whole genome shotgun (WGS) entry which is preliminary data.</text>
</comment>
<organism evidence="2 3">
    <name type="scientific">Methanobrevibacter filiformis</name>
    <dbReference type="NCBI Taxonomy" id="55758"/>
    <lineage>
        <taxon>Archaea</taxon>
        <taxon>Methanobacteriati</taxon>
        <taxon>Methanobacteriota</taxon>
        <taxon>Methanomada group</taxon>
        <taxon>Methanobacteria</taxon>
        <taxon>Methanobacteriales</taxon>
        <taxon>Methanobacteriaceae</taxon>
        <taxon>Methanobrevibacter</taxon>
    </lineage>
</organism>
<dbReference type="AlphaFoldDB" id="A0A166C7N2"/>
<keyword evidence="1" id="KW-0472">Membrane</keyword>
<evidence type="ECO:0000313" key="2">
    <source>
        <dbReference type="EMBL" id="KZX14214.1"/>
    </source>
</evidence>
<evidence type="ECO:0000313" key="3">
    <source>
        <dbReference type="Proteomes" id="UP000077066"/>
    </source>
</evidence>
<dbReference type="Proteomes" id="UP000077066">
    <property type="component" value="Unassembled WGS sequence"/>
</dbReference>
<dbReference type="EMBL" id="LWMT01000170">
    <property type="protein sequence ID" value="KZX14214.1"/>
    <property type="molecule type" value="Genomic_DNA"/>
</dbReference>
<name>A0A166C7N2_9EURY</name>
<accession>A0A166C7N2</accession>
<keyword evidence="3" id="KW-1185">Reference proteome</keyword>
<keyword evidence="1" id="KW-1133">Transmembrane helix</keyword>
<protein>
    <submittedName>
        <fullName evidence="2">Uncharacterized protein</fullName>
    </submittedName>
</protein>
<sequence length="121" mass="13127">MYKTLSPTLATVTFATLTILTLTVSFTVTVSLSSGSPVLFSLVVTFAMFVIFPVPVTRTVRFKVTVSPVVRLPIVHIPLVRLYVPLLGSSLTYCNLLVFSKLSITKTPEALVKPLLVTVSV</sequence>
<keyword evidence="1" id="KW-0812">Transmembrane</keyword>
<proteinExistence type="predicted"/>
<reference evidence="2 3" key="1">
    <citation type="submission" date="2016-04" db="EMBL/GenBank/DDBJ databases">
        <title>Genome sequence of Methanobrevibacter filiformis DSM 11501.</title>
        <authorList>
            <person name="Poehlein A."/>
            <person name="Seedorf H."/>
            <person name="Daniel R."/>
        </authorList>
    </citation>
    <scope>NUCLEOTIDE SEQUENCE [LARGE SCALE GENOMIC DNA]</scope>
    <source>
        <strain evidence="2 3">DSM 11501</strain>
    </source>
</reference>
<evidence type="ECO:0000256" key="1">
    <source>
        <dbReference type="SAM" id="Phobius"/>
    </source>
</evidence>
<feature type="transmembrane region" description="Helical" evidence="1">
    <location>
        <begin position="35"/>
        <end position="54"/>
    </location>
</feature>
<gene>
    <name evidence="2" type="ORF">MBFIL_09070</name>
</gene>